<evidence type="ECO:0000256" key="24">
    <source>
        <dbReference type="ARBA" id="ARBA00055849"/>
    </source>
</evidence>
<keyword evidence="16" id="KW-0524">Neurogenesis</keyword>
<evidence type="ECO:0000256" key="17">
    <source>
        <dbReference type="ARBA" id="ARBA00022989"/>
    </source>
</evidence>
<dbReference type="SMART" id="SM00615">
    <property type="entry name" value="EPH_lbd"/>
    <property type="match status" value="1"/>
</dbReference>
<dbReference type="Gene3D" id="1.10.150.50">
    <property type="entry name" value="Transcription Factor, Ets-1"/>
    <property type="match status" value="1"/>
</dbReference>
<evidence type="ECO:0000256" key="9">
    <source>
        <dbReference type="ARBA" id="ARBA00022692"/>
    </source>
</evidence>
<dbReference type="InterPro" id="IPR000719">
    <property type="entry name" value="Prot_kinase_dom"/>
</dbReference>
<dbReference type="GO" id="GO:0005886">
    <property type="term" value="C:plasma membrane"/>
    <property type="evidence" value="ECO:0007669"/>
    <property type="project" value="UniProtKB-SubCell"/>
</dbReference>
<keyword evidence="21" id="KW-0325">Glycoprotein</keyword>
<dbReference type="PROSITE" id="PS50105">
    <property type="entry name" value="SAM_DOMAIN"/>
    <property type="match status" value="1"/>
</dbReference>
<dbReference type="PROSITE" id="PS50853">
    <property type="entry name" value="FN3"/>
    <property type="match status" value="2"/>
</dbReference>
<dbReference type="CDD" id="cd09551">
    <property type="entry name" value="SAM_EPH-B1"/>
    <property type="match status" value="1"/>
</dbReference>
<dbReference type="InterPro" id="IPR042819">
    <property type="entry name" value="EphB1_SAM"/>
</dbReference>
<dbReference type="InterPro" id="IPR036116">
    <property type="entry name" value="FN3_sf"/>
</dbReference>
<evidence type="ECO:0000256" key="7">
    <source>
        <dbReference type="ARBA" id="ARBA00022553"/>
    </source>
</evidence>
<evidence type="ECO:0000256" key="11">
    <source>
        <dbReference type="ARBA" id="ARBA00022741"/>
    </source>
</evidence>
<name>A0A8C3N3P2_GEOPR</name>
<accession>A0A8C3N3P2</accession>
<dbReference type="PRINTS" id="PR00109">
    <property type="entry name" value="TYRKINASE"/>
</dbReference>
<keyword evidence="17" id="KW-1133">Transmembrane helix</keyword>
<reference evidence="27" key="3">
    <citation type="submission" date="2025-09" db="UniProtKB">
        <authorList>
            <consortium name="Ensembl"/>
        </authorList>
    </citation>
    <scope>IDENTIFICATION</scope>
</reference>
<dbReference type="InterPro" id="IPR013761">
    <property type="entry name" value="SAM/pointed_sf"/>
</dbReference>
<dbReference type="FunFam" id="2.60.120.260:FF:000004">
    <property type="entry name" value="Ephrin type-B receptor 2"/>
    <property type="match status" value="1"/>
</dbReference>
<dbReference type="Gene3D" id="2.60.120.260">
    <property type="entry name" value="Galactose-binding domain-like"/>
    <property type="match status" value="1"/>
</dbReference>
<dbReference type="InterPro" id="IPR008266">
    <property type="entry name" value="Tyr_kinase_AS"/>
</dbReference>
<evidence type="ECO:0000256" key="13">
    <source>
        <dbReference type="ARBA" id="ARBA00022777"/>
    </source>
</evidence>
<dbReference type="InterPro" id="IPR001245">
    <property type="entry name" value="Ser-Thr/Tyr_kinase_cat_dom"/>
</dbReference>
<dbReference type="SUPFAM" id="SSF47769">
    <property type="entry name" value="SAM/Pointed domain"/>
    <property type="match status" value="1"/>
</dbReference>
<evidence type="ECO:0000256" key="20">
    <source>
        <dbReference type="ARBA" id="ARBA00023170"/>
    </source>
</evidence>
<dbReference type="GO" id="GO:0030425">
    <property type="term" value="C:dendrite"/>
    <property type="evidence" value="ECO:0007669"/>
    <property type="project" value="UniProtKB-SubCell"/>
</dbReference>
<dbReference type="InterPro" id="IPR020635">
    <property type="entry name" value="Tyr_kinase_cat_dom"/>
</dbReference>
<dbReference type="PANTHER" id="PTHR46877:SF17">
    <property type="entry name" value="EPHRIN TYPE-B RECEPTOR 1"/>
    <property type="match status" value="1"/>
</dbReference>
<dbReference type="SMART" id="SM00454">
    <property type="entry name" value="SAM"/>
    <property type="match status" value="1"/>
</dbReference>
<evidence type="ECO:0000256" key="14">
    <source>
        <dbReference type="ARBA" id="ARBA00022840"/>
    </source>
</evidence>
<evidence type="ECO:0000313" key="27">
    <source>
        <dbReference type="Ensembl" id="ENSCPVP00000015414.2"/>
    </source>
</evidence>
<dbReference type="Pfam" id="PF00536">
    <property type="entry name" value="SAM_1"/>
    <property type="match status" value="1"/>
</dbReference>
<dbReference type="SUPFAM" id="SSF56112">
    <property type="entry name" value="Protein kinase-like (PK-like)"/>
    <property type="match status" value="1"/>
</dbReference>
<evidence type="ECO:0000256" key="21">
    <source>
        <dbReference type="ARBA" id="ARBA00023180"/>
    </source>
</evidence>
<dbReference type="GO" id="GO:0031901">
    <property type="term" value="C:early endosome membrane"/>
    <property type="evidence" value="ECO:0007669"/>
    <property type="project" value="UniProtKB-SubCell"/>
</dbReference>
<keyword evidence="19" id="KW-0829">Tyrosine-protein kinase</keyword>
<evidence type="ECO:0000256" key="25">
    <source>
        <dbReference type="ARBA" id="ARBA00070277"/>
    </source>
</evidence>
<dbReference type="PROSITE" id="PS51550">
    <property type="entry name" value="EPH_LBD"/>
    <property type="match status" value="1"/>
</dbReference>
<dbReference type="Pfam" id="PF25599">
    <property type="entry name" value="Ephrin_CRD"/>
    <property type="match status" value="1"/>
</dbReference>
<dbReference type="InterPro" id="IPR050449">
    <property type="entry name" value="Ephrin_rcpt_TKs"/>
</dbReference>
<evidence type="ECO:0000256" key="3">
    <source>
        <dbReference type="ARBA" id="ARBA00004279"/>
    </source>
</evidence>
<evidence type="ECO:0000256" key="26">
    <source>
        <dbReference type="ARBA" id="ARBA00076438"/>
    </source>
</evidence>
<evidence type="ECO:0000256" key="16">
    <source>
        <dbReference type="ARBA" id="ARBA00022902"/>
    </source>
</evidence>
<dbReference type="FunFam" id="2.60.40.1770:FF:000001">
    <property type="entry name" value="Ephrin type-A receptor 5"/>
    <property type="match status" value="1"/>
</dbReference>
<evidence type="ECO:0000256" key="4">
    <source>
        <dbReference type="ARBA" id="ARBA00004489"/>
    </source>
</evidence>
<dbReference type="GO" id="GO:0030424">
    <property type="term" value="C:axon"/>
    <property type="evidence" value="ECO:0007669"/>
    <property type="project" value="UniProtKB-SubCell"/>
</dbReference>
<dbReference type="InterPro" id="IPR001660">
    <property type="entry name" value="SAM"/>
</dbReference>
<dbReference type="InterPro" id="IPR013783">
    <property type="entry name" value="Ig-like_fold"/>
</dbReference>
<dbReference type="PRINTS" id="PR00014">
    <property type="entry name" value="FNTYPEIII"/>
</dbReference>
<evidence type="ECO:0000256" key="6">
    <source>
        <dbReference type="ARBA" id="ARBA00022475"/>
    </source>
</evidence>
<dbReference type="FunFam" id="3.30.200.20:FF:000001">
    <property type="entry name" value="Ephrin type-A receptor 5"/>
    <property type="match status" value="1"/>
</dbReference>
<evidence type="ECO:0000256" key="23">
    <source>
        <dbReference type="ARBA" id="ARBA00051243"/>
    </source>
</evidence>
<dbReference type="FunFam" id="2.60.40.10:FF:000110">
    <property type="entry name" value="Ephrin type-B receptor 2"/>
    <property type="match status" value="1"/>
</dbReference>
<reference evidence="27" key="1">
    <citation type="submission" date="2020-02" db="EMBL/GenBank/DDBJ databases">
        <authorList>
            <person name="Enbody D E."/>
            <person name="Pettersson E M."/>
        </authorList>
    </citation>
    <scope>NUCLEOTIDE SEQUENCE [LARGE SCALE GENOMIC DNA]</scope>
</reference>
<organism evidence="27 28">
    <name type="scientific">Geospiza parvula</name>
    <name type="common">Small tree-finch</name>
    <name type="synonym">Camarhynchus parvulus</name>
    <dbReference type="NCBI Taxonomy" id="87175"/>
    <lineage>
        <taxon>Eukaryota</taxon>
        <taxon>Metazoa</taxon>
        <taxon>Chordata</taxon>
        <taxon>Craniata</taxon>
        <taxon>Vertebrata</taxon>
        <taxon>Euteleostomi</taxon>
        <taxon>Archelosauria</taxon>
        <taxon>Archosauria</taxon>
        <taxon>Dinosauria</taxon>
        <taxon>Saurischia</taxon>
        <taxon>Theropoda</taxon>
        <taxon>Coelurosauria</taxon>
        <taxon>Aves</taxon>
        <taxon>Neognathae</taxon>
        <taxon>Neoaves</taxon>
        <taxon>Telluraves</taxon>
        <taxon>Australaves</taxon>
        <taxon>Passeriformes</taxon>
        <taxon>Thraupidae</taxon>
        <taxon>Camarhynchus</taxon>
    </lineage>
</organism>
<dbReference type="InterPro" id="IPR017441">
    <property type="entry name" value="Protein_kinase_ATP_BS"/>
</dbReference>
<dbReference type="Pfam" id="PF01404">
    <property type="entry name" value="Ephrin_lbd"/>
    <property type="match status" value="1"/>
</dbReference>
<dbReference type="GO" id="GO:0007155">
    <property type="term" value="P:cell adhesion"/>
    <property type="evidence" value="ECO:0007669"/>
    <property type="project" value="UniProtKB-KW"/>
</dbReference>
<accession>A0A8U8BE49</accession>
<sequence length="927" mass="102952">MDTRTATAELGWTANPPSGWEEVSGYDENLNTIRTYQVCNVFEPNQNNWLLTTFINRRGAHRIYTEMRFTVRDCSSLPNVPGSCKETFNLYYYETDSVIATKKSAFWTEAPYLKVDTIAADESFSQVDFGGRLMKVNTEVRSFGPLTRNGFYLAFQDYGACMSLLSVRVFFKKCPSVVQNFAIFPETMTGAESTSLVTARGTCIPNAEEVDVPIKLYCNGDGEWMVPIGRCTCKAGYEPENNVACKACPAGTFKASQGAGAEASPLCACRNGYYRADSDPPAAACTSVPSGPRNVISIVNETSIILEWHPPRRRVAGTTSPTTSCARSAARTGRRACSRCDDNVDFVPRQLGLTDTRVFISNLWAHTPYTFEIQAVNGVSSKSPFPQQHVSVNITTNQAAPSTVPIMHQVSATMRSITLSWPQPEQPNGIILDYEIRYYEKLSRICTPDYNSSMARSQTNTARLEGLRPGMVYVVQVRARTVAGYGKYSGKMCFQTLTDDDYKSELREQLPLIAGSAAAGVVFIVSLVAISIVCSRKRAYSKEAVYSDKLQHYSTGRGSPGMKIYIDPFTYEDPNEAVREFAKEIDVSFVKIEEVIGAGEFGEVYKGRLKLPGKREIYVAIKTLKAGYSEKQRRDFLSEASIMGQFDHPNIIRLEGVVTKSRPVMIITEFMENGALDSFLRQNDGQFTVIQLVGMLRGIAAGMKYLAEMNYVHRDLAARNILVNSNLVCKVSDFGLSRYLQDDTSDPTYTSSLVGTSCRMFSCPAFPVSCTWEKGVINAIEQDYRLPPPMDCPAALHQLMLDCWQKDRNTRPRFTEIVNTLDKMIRNPASLKTVATITAVPSQPLLDRSIPDFTAFTSVDDWLSAVKMSQYRDSFLTAGFTSLQLVAQMTSEDLLRIGVTLAGHQKKILNSVQSMRVQMSQSPTSMA</sequence>
<evidence type="ECO:0000256" key="15">
    <source>
        <dbReference type="ARBA" id="ARBA00022889"/>
    </source>
</evidence>
<dbReference type="FunFam" id="1.10.150.50:FF:000001">
    <property type="entry name" value="Ephrin type-A receptor 5"/>
    <property type="match status" value="1"/>
</dbReference>
<dbReference type="InterPro" id="IPR034231">
    <property type="entry name" value="EphB1_rcpt_lig-bd"/>
</dbReference>
<dbReference type="PROSITE" id="PS00109">
    <property type="entry name" value="PROTEIN_KINASE_TYR"/>
    <property type="match status" value="1"/>
</dbReference>
<keyword evidence="13" id="KW-0418">Kinase</keyword>
<dbReference type="CDD" id="cd00063">
    <property type="entry name" value="FN3"/>
    <property type="match status" value="2"/>
</dbReference>
<dbReference type="InterPro" id="IPR003961">
    <property type="entry name" value="FN3_dom"/>
</dbReference>
<dbReference type="PROSITE" id="PS00790">
    <property type="entry name" value="RECEPTOR_TYR_KIN_V_1"/>
    <property type="match status" value="1"/>
</dbReference>
<dbReference type="Ensembl" id="ENSCPVT00000016092.2">
    <property type="protein sequence ID" value="ENSCPVP00000015414.2"/>
    <property type="gene ID" value="ENSCPVG00000011299.2"/>
</dbReference>
<dbReference type="Gene3D" id="2.60.40.1770">
    <property type="entry name" value="ephrin a2 ectodomain"/>
    <property type="match status" value="1"/>
</dbReference>
<dbReference type="SMART" id="SM00060">
    <property type="entry name" value="FN3"/>
    <property type="match status" value="2"/>
</dbReference>
<dbReference type="PROSITE" id="PS50011">
    <property type="entry name" value="PROTEIN_KINASE_DOM"/>
    <property type="match status" value="1"/>
</dbReference>
<dbReference type="InterPro" id="IPR008979">
    <property type="entry name" value="Galactose-bd-like_sf"/>
</dbReference>
<reference evidence="27" key="2">
    <citation type="submission" date="2025-08" db="UniProtKB">
        <authorList>
            <consortium name="Ensembl"/>
        </authorList>
    </citation>
    <scope>IDENTIFICATION</scope>
</reference>
<dbReference type="Gene3D" id="2.60.40.10">
    <property type="entry name" value="Immunoglobulins"/>
    <property type="match status" value="2"/>
</dbReference>
<dbReference type="InterPro" id="IPR027936">
    <property type="entry name" value="Eph_TM"/>
</dbReference>
<proteinExistence type="predicted"/>
<keyword evidence="8" id="KW-0808">Transferase</keyword>
<evidence type="ECO:0000256" key="1">
    <source>
        <dbReference type="ARBA" id="ARBA00004146"/>
    </source>
</evidence>
<dbReference type="GO" id="GO:0007411">
    <property type="term" value="P:axon guidance"/>
    <property type="evidence" value="ECO:0007669"/>
    <property type="project" value="TreeGrafter"/>
</dbReference>
<evidence type="ECO:0000256" key="12">
    <source>
        <dbReference type="ARBA" id="ARBA00022753"/>
    </source>
</evidence>
<keyword evidence="18" id="KW-0472">Membrane</keyword>
<dbReference type="InterPro" id="IPR016257">
    <property type="entry name" value="Tyr_kinase_ephrin_rcpt"/>
</dbReference>
<evidence type="ECO:0000256" key="10">
    <source>
        <dbReference type="ARBA" id="ARBA00022737"/>
    </source>
</evidence>
<dbReference type="EC" id="2.7.10.1" evidence="5"/>
<evidence type="ECO:0000256" key="19">
    <source>
        <dbReference type="ARBA" id="ARBA00023137"/>
    </source>
</evidence>
<dbReference type="Proteomes" id="UP000694382">
    <property type="component" value="Chromosome 9"/>
</dbReference>
<keyword evidence="11" id="KW-0547">Nucleotide-binding</keyword>
<evidence type="ECO:0000256" key="18">
    <source>
        <dbReference type="ARBA" id="ARBA00023136"/>
    </source>
</evidence>
<keyword evidence="10" id="KW-0677">Repeat</keyword>
<dbReference type="SUPFAM" id="SSF49265">
    <property type="entry name" value="Fibronectin type III"/>
    <property type="match status" value="1"/>
</dbReference>
<evidence type="ECO:0000256" key="8">
    <source>
        <dbReference type="ARBA" id="ARBA00022679"/>
    </source>
</evidence>
<dbReference type="CDD" id="cd10476">
    <property type="entry name" value="EphR_LBD_B1"/>
    <property type="match status" value="1"/>
</dbReference>
<dbReference type="PROSITE" id="PS00107">
    <property type="entry name" value="PROTEIN_KINASE_ATP"/>
    <property type="match status" value="1"/>
</dbReference>
<dbReference type="Gene3D" id="2.10.50.10">
    <property type="entry name" value="Tumor Necrosis Factor Receptor, subunit A, domain 2"/>
    <property type="match status" value="1"/>
</dbReference>
<dbReference type="Gene3D" id="3.30.200.20">
    <property type="entry name" value="Phosphorylase Kinase, domain 1"/>
    <property type="match status" value="1"/>
</dbReference>
<keyword evidence="20" id="KW-0675">Receptor</keyword>
<keyword evidence="7" id="KW-0597">Phosphoprotein</keyword>
<keyword evidence="12" id="KW-0967">Endosome</keyword>
<dbReference type="AlphaFoldDB" id="A0A8C3N3P2"/>
<evidence type="ECO:0000256" key="2">
    <source>
        <dbReference type="ARBA" id="ARBA00004251"/>
    </source>
</evidence>
<keyword evidence="28" id="KW-1185">Reference proteome</keyword>
<dbReference type="Pfam" id="PF14575">
    <property type="entry name" value="EphA2_TM"/>
    <property type="match status" value="1"/>
</dbReference>
<dbReference type="PIRSF" id="PIRSF000666">
    <property type="entry name" value="TyrPK_ephrin_receptor"/>
    <property type="match status" value="1"/>
</dbReference>
<dbReference type="SMART" id="SM00219">
    <property type="entry name" value="TyrKc"/>
    <property type="match status" value="1"/>
</dbReference>
<dbReference type="InterPro" id="IPR011009">
    <property type="entry name" value="Kinase-like_dom_sf"/>
</dbReference>
<keyword evidence="15" id="KW-0130">Cell adhesion</keyword>
<keyword evidence="6" id="KW-1003">Cell membrane</keyword>
<evidence type="ECO:0000256" key="5">
    <source>
        <dbReference type="ARBA" id="ARBA00011902"/>
    </source>
</evidence>
<dbReference type="Gene3D" id="1.10.510.10">
    <property type="entry name" value="Transferase(Phosphotransferase) domain 1"/>
    <property type="match status" value="2"/>
</dbReference>
<dbReference type="GO" id="GO:0005524">
    <property type="term" value="F:ATP binding"/>
    <property type="evidence" value="ECO:0007669"/>
    <property type="project" value="UniProtKB-UniRule"/>
</dbReference>
<dbReference type="InterPro" id="IPR001426">
    <property type="entry name" value="Tyr_kinase_rcpt_V_CS"/>
</dbReference>
<dbReference type="Pfam" id="PF07714">
    <property type="entry name" value="PK_Tyr_Ser-Thr"/>
    <property type="match status" value="2"/>
</dbReference>
<dbReference type="InterPro" id="IPR001090">
    <property type="entry name" value="Ephrin_rcpt_lig-bd_dom"/>
</dbReference>
<dbReference type="PROSITE" id="PS00791">
    <property type="entry name" value="RECEPTOR_TYR_KIN_V_2"/>
    <property type="match status" value="1"/>
</dbReference>
<comment type="subcellular location">
    <subcellularLocation>
        <location evidence="2">Cell membrane</location>
        <topology evidence="2">Single-pass type I membrane protein</topology>
    </subcellularLocation>
    <subcellularLocation>
        <location evidence="4">Cell projection</location>
        <location evidence="4">Axon</location>
    </subcellularLocation>
    <subcellularLocation>
        <location evidence="3">Cell projection</location>
        <location evidence="3">Dendrite</location>
    </subcellularLocation>
    <subcellularLocation>
        <location evidence="1">Early endosome membrane</location>
    </subcellularLocation>
</comment>
<evidence type="ECO:0000256" key="22">
    <source>
        <dbReference type="ARBA" id="ARBA00023273"/>
    </source>
</evidence>
<protein>
    <recommendedName>
        <fullName evidence="25">Ephrin type-B receptor 2</fullName>
        <ecNumber evidence="5">2.7.10.1</ecNumber>
    </recommendedName>
    <alternativeName>
        <fullName evidence="26">EPH-like kinase 5</fullName>
    </alternativeName>
</protein>
<evidence type="ECO:0000313" key="28">
    <source>
        <dbReference type="Proteomes" id="UP000694382"/>
    </source>
</evidence>
<dbReference type="Pfam" id="PF00041">
    <property type="entry name" value="fn3"/>
    <property type="match status" value="1"/>
</dbReference>
<dbReference type="SUPFAM" id="SSF49785">
    <property type="entry name" value="Galactose-binding domain-like"/>
    <property type="match status" value="1"/>
</dbReference>
<comment type="function">
    <text evidence="24">Receptor tyrosine kinase which binds promiscuously transmembrane ephrin-B family ligands residing on adjacent cells, leading to contact-dependent bidirectional signaling into neighboring cells. The signaling pathway downstream of the receptor is referred to as forward signaling while the signaling pathway downstream of the ephrin ligand is referred to as reverse signaling. Functions in axon guidance during development. In addition to axon guidance, also regulates dendritic spines development and maturation and stimulates the formation of excitatory synapses.</text>
</comment>
<keyword evidence="9" id="KW-0812">Transmembrane</keyword>
<keyword evidence="14" id="KW-0067">ATP-binding</keyword>
<comment type="catalytic activity">
    <reaction evidence="23">
        <text>L-tyrosyl-[protein] + ATP = O-phospho-L-tyrosyl-[protein] + ADP + H(+)</text>
        <dbReference type="Rhea" id="RHEA:10596"/>
        <dbReference type="Rhea" id="RHEA-COMP:10136"/>
        <dbReference type="Rhea" id="RHEA-COMP:20101"/>
        <dbReference type="ChEBI" id="CHEBI:15378"/>
        <dbReference type="ChEBI" id="CHEBI:30616"/>
        <dbReference type="ChEBI" id="CHEBI:46858"/>
        <dbReference type="ChEBI" id="CHEBI:61978"/>
        <dbReference type="ChEBI" id="CHEBI:456216"/>
        <dbReference type="EC" id="2.7.10.1"/>
    </reaction>
</comment>
<keyword evidence="22" id="KW-0966">Cell projection</keyword>
<dbReference type="PANTHER" id="PTHR46877">
    <property type="entry name" value="EPH RECEPTOR A5"/>
    <property type="match status" value="1"/>
</dbReference>
<dbReference type="GO" id="GO:0005005">
    <property type="term" value="F:transmembrane-ephrin receptor activity"/>
    <property type="evidence" value="ECO:0007669"/>
    <property type="project" value="TreeGrafter"/>
</dbReference>